<protein>
    <submittedName>
        <fullName evidence="2">Uncharacterized protein</fullName>
    </submittedName>
</protein>
<feature type="region of interest" description="Disordered" evidence="1">
    <location>
        <begin position="1"/>
        <end position="34"/>
    </location>
</feature>
<dbReference type="AlphaFoldDB" id="W1QKH0"/>
<dbReference type="GeneID" id="25771510"/>
<reference evidence="2 3" key="1">
    <citation type="journal article" date="2013" name="BMC Genomics">
        <title>Genome sequence and analysis of methylotrophic yeast Hansenula polymorpha DL1.</title>
        <authorList>
            <person name="Ravin N.V."/>
            <person name="Eldarov M.A."/>
            <person name="Kadnikov V.V."/>
            <person name="Beletsky A.V."/>
            <person name="Schneider J."/>
            <person name="Mardanova E.S."/>
            <person name="Smekalova E.M."/>
            <person name="Zvereva M.I."/>
            <person name="Dontsova O.A."/>
            <person name="Mardanov A.V."/>
            <person name="Skryabin K.G."/>
        </authorList>
    </citation>
    <scope>NUCLEOTIDE SEQUENCE [LARGE SCALE GENOMIC DNA]</scope>
    <source>
        <strain evidence="3">ATCC 26012 / BCRC 20466 / JCM 22074 / NRRL Y-7560 / DL-1</strain>
    </source>
</reference>
<feature type="region of interest" description="Disordered" evidence="1">
    <location>
        <begin position="79"/>
        <end position="102"/>
    </location>
</feature>
<feature type="region of interest" description="Disordered" evidence="1">
    <location>
        <begin position="161"/>
        <end position="182"/>
    </location>
</feature>
<sequence>MGLLKGYESDEDESDRNEEKVSAGQKVNKVDSGRVQKPLVHKSSLAKLDLGKVLGIQQIAKLEVAENRIDVDQLRVAGELQESSEDEGAQEIEPRPVDGSDSSKMVEFDMAKFYAENQKLISSGKLDHKNIVLQNSRATYYGVGNNNLSNVISFTEKNSDKIQRQIESDRRKMAAKGRRGDR</sequence>
<dbReference type="OrthoDB" id="3994209at2759"/>
<dbReference type="RefSeq" id="XP_013937141.1">
    <property type="nucleotide sequence ID" value="XM_014081666.1"/>
</dbReference>
<evidence type="ECO:0000313" key="3">
    <source>
        <dbReference type="Proteomes" id="UP000008673"/>
    </source>
</evidence>
<dbReference type="Proteomes" id="UP000008673">
    <property type="component" value="Unassembled WGS sequence"/>
</dbReference>
<keyword evidence="3" id="KW-1185">Reference proteome</keyword>
<evidence type="ECO:0000256" key="1">
    <source>
        <dbReference type="SAM" id="MobiDB-lite"/>
    </source>
</evidence>
<dbReference type="KEGG" id="opa:HPODL_02055"/>
<accession>W1QKH0</accession>
<organism evidence="2 3">
    <name type="scientific">Ogataea parapolymorpha (strain ATCC 26012 / BCRC 20466 / JCM 22074 / NRRL Y-7560 / DL-1)</name>
    <name type="common">Yeast</name>
    <name type="synonym">Hansenula polymorpha</name>
    <dbReference type="NCBI Taxonomy" id="871575"/>
    <lineage>
        <taxon>Eukaryota</taxon>
        <taxon>Fungi</taxon>
        <taxon>Dikarya</taxon>
        <taxon>Ascomycota</taxon>
        <taxon>Saccharomycotina</taxon>
        <taxon>Pichiomycetes</taxon>
        <taxon>Pichiales</taxon>
        <taxon>Pichiaceae</taxon>
        <taxon>Ogataea</taxon>
    </lineage>
</organism>
<proteinExistence type="predicted"/>
<evidence type="ECO:0000313" key="2">
    <source>
        <dbReference type="EMBL" id="ESX02730.1"/>
    </source>
</evidence>
<comment type="caution">
    <text evidence="2">The sequence shown here is derived from an EMBL/GenBank/DDBJ whole genome shotgun (WGS) entry which is preliminary data.</text>
</comment>
<name>W1QKH0_OGAPD</name>
<dbReference type="HOGENOM" id="CLU_1482410_0_0_1"/>
<gene>
    <name evidence="2" type="ORF">HPODL_02055</name>
</gene>
<dbReference type="EMBL" id="AEOI02000003">
    <property type="protein sequence ID" value="ESX02730.1"/>
    <property type="molecule type" value="Genomic_DNA"/>
</dbReference>